<evidence type="ECO:0000313" key="7">
    <source>
        <dbReference type="EMBL" id="CAB3854902.1"/>
    </source>
</evidence>
<gene>
    <name evidence="7" type="ORF">LMG26858_01911</name>
</gene>
<sequence>MIPAELKRKILVAAAGGAVAVAGVLVTHFEPGKVRGKPYIDPVGVLTVCDGHTGPDIDPQRVYTNAECDAWRDADLATADRAVRRLITVPLNEWQRAALIDFTYNLGAGNLEQSTMRRKFNAGDYAGGCAELDRWVKGRVGGKLMTLPGLVTRREVDKWVCLQS</sequence>
<dbReference type="GO" id="GO:0003796">
    <property type="term" value="F:lysozyme activity"/>
    <property type="evidence" value="ECO:0007669"/>
    <property type="project" value="UniProtKB-EC"/>
</dbReference>
<dbReference type="Proteomes" id="UP000494117">
    <property type="component" value="Unassembled WGS sequence"/>
</dbReference>
<evidence type="ECO:0000256" key="1">
    <source>
        <dbReference type="ARBA" id="ARBA00000632"/>
    </source>
</evidence>
<accession>A0A6S7CW88</accession>
<evidence type="ECO:0000256" key="6">
    <source>
        <dbReference type="RuleBase" id="RU003788"/>
    </source>
</evidence>
<evidence type="ECO:0000256" key="2">
    <source>
        <dbReference type="ARBA" id="ARBA00022529"/>
    </source>
</evidence>
<dbReference type="Gene3D" id="1.10.530.40">
    <property type="match status" value="1"/>
</dbReference>
<dbReference type="PANTHER" id="PTHR38107">
    <property type="match status" value="1"/>
</dbReference>
<dbReference type="GO" id="GO:0031640">
    <property type="term" value="P:killing of cells of another organism"/>
    <property type="evidence" value="ECO:0007669"/>
    <property type="project" value="UniProtKB-KW"/>
</dbReference>
<dbReference type="GO" id="GO:0009253">
    <property type="term" value="P:peptidoglycan catabolic process"/>
    <property type="evidence" value="ECO:0007669"/>
    <property type="project" value="InterPro"/>
</dbReference>
<keyword evidence="8" id="KW-1185">Reference proteome</keyword>
<dbReference type="RefSeq" id="WP_175206805.1">
    <property type="nucleotide sequence ID" value="NZ_CADILG010000010.1"/>
</dbReference>
<keyword evidence="4 6" id="KW-0378">Hydrolase</keyword>
<dbReference type="EMBL" id="CADILG010000010">
    <property type="protein sequence ID" value="CAB3854902.1"/>
    <property type="molecule type" value="Genomic_DNA"/>
</dbReference>
<evidence type="ECO:0000256" key="4">
    <source>
        <dbReference type="ARBA" id="ARBA00022801"/>
    </source>
</evidence>
<dbReference type="InterPro" id="IPR002196">
    <property type="entry name" value="Glyco_hydro_24"/>
</dbReference>
<reference evidence="7 8" key="1">
    <citation type="submission" date="2020-04" db="EMBL/GenBank/DDBJ databases">
        <authorList>
            <person name="De Canck E."/>
        </authorList>
    </citation>
    <scope>NUCLEOTIDE SEQUENCE [LARGE SCALE GENOMIC DNA]</scope>
    <source>
        <strain evidence="7 8">LMG 26858</strain>
    </source>
</reference>
<dbReference type="AlphaFoldDB" id="A0A6S7CW88"/>
<protein>
    <recommendedName>
        <fullName evidence="6">Lysozyme</fullName>
        <ecNumber evidence="6">3.2.1.17</ecNumber>
    </recommendedName>
</protein>
<dbReference type="InterPro" id="IPR043688">
    <property type="entry name" value="SAR_endolysin-like"/>
</dbReference>
<keyword evidence="5 6" id="KW-0326">Glycosidase</keyword>
<dbReference type="InterPro" id="IPR023346">
    <property type="entry name" value="Lysozyme-like_dom_sf"/>
</dbReference>
<evidence type="ECO:0000313" key="8">
    <source>
        <dbReference type="Proteomes" id="UP000494117"/>
    </source>
</evidence>
<keyword evidence="3 6" id="KW-0081">Bacteriolytic enzyme</keyword>
<evidence type="ECO:0000256" key="5">
    <source>
        <dbReference type="ARBA" id="ARBA00023295"/>
    </source>
</evidence>
<dbReference type="CDD" id="cd16900">
    <property type="entry name" value="endolysin_R21-like"/>
    <property type="match status" value="1"/>
</dbReference>
<dbReference type="SUPFAM" id="SSF53955">
    <property type="entry name" value="Lysozyme-like"/>
    <property type="match status" value="1"/>
</dbReference>
<dbReference type="Pfam" id="PF00959">
    <property type="entry name" value="Phage_lysozyme"/>
    <property type="match status" value="1"/>
</dbReference>
<dbReference type="PANTHER" id="PTHR38107:SF3">
    <property type="entry name" value="LYSOZYME RRRD-RELATED"/>
    <property type="match status" value="1"/>
</dbReference>
<dbReference type="GO" id="GO:0016998">
    <property type="term" value="P:cell wall macromolecule catabolic process"/>
    <property type="evidence" value="ECO:0007669"/>
    <property type="project" value="InterPro"/>
</dbReference>
<dbReference type="HAMAP" id="MF_04110">
    <property type="entry name" value="ENDOLYSIN_T4"/>
    <property type="match status" value="1"/>
</dbReference>
<dbReference type="InterPro" id="IPR034690">
    <property type="entry name" value="Endolysin_T4_type"/>
</dbReference>
<keyword evidence="2 6" id="KW-0929">Antimicrobial</keyword>
<proteinExistence type="inferred from homology"/>
<comment type="catalytic activity">
    <reaction evidence="1 6">
        <text>Hydrolysis of (1-&gt;4)-beta-linkages between N-acetylmuramic acid and N-acetyl-D-glucosamine residues in a peptidoglycan and between N-acetyl-D-glucosamine residues in chitodextrins.</text>
        <dbReference type="EC" id="3.2.1.17"/>
    </reaction>
</comment>
<dbReference type="EC" id="3.2.1.17" evidence="6"/>
<name>A0A6S7CW88_9BURK</name>
<dbReference type="InterPro" id="IPR023347">
    <property type="entry name" value="Lysozyme_dom_sf"/>
</dbReference>
<dbReference type="InterPro" id="IPR051018">
    <property type="entry name" value="Bacteriophage_GH24"/>
</dbReference>
<dbReference type="HAMAP" id="MF_04136">
    <property type="entry name" value="SAR_ENDOLYSIN"/>
    <property type="match status" value="1"/>
</dbReference>
<organism evidence="7 8">
    <name type="scientific">Achromobacter anxifer</name>
    <dbReference type="NCBI Taxonomy" id="1287737"/>
    <lineage>
        <taxon>Bacteria</taxon>
        <taxon>Pseudomonadati</taxon>
        <taxon>Pseudomonadota</taxon>
        <taxon>Betaproteobacteria</taxon>
        <taxon>Burkholderiales</taxon>
        <taxon>Alcaligenaceae</taxon>
        <taxon>Achromobacter</taxon>
    </lineage>
</organism>
<comment type="similarity">
    <text evidence="6">Belongs to the glycosyl hydrolase 24 family.</text>
</comment>
<evidence type="ECO:0000256" key="3">
    <source>
        <dbReference type="ARBA" id="ARBA00022638"/>
    </source>
</evidence>
<dbReference type="GO" id="GO:0042742">
    <property type="term" value="P:defense response to bacterium"/>
    <property type="evidence" value="ECO:0007669"/>
    <property type="project" value="UniProtKB-KW"/>
</dbReference>